<dbReference type="Proteomes" id="UP000030661">
    <property type="component" value="Unassembled WGS sequence"/>
</dbReference>
<dbReference type="Pfam" id="PF00512">
    <property type="entry name" value="HisKA"/>
    <property type="match status" value="1"/>
</dbReference>
<dbReference type="InterPro" id="IPR036097">
    <property type="entry name" value="HisK_dim/P_sf"/>
</dbReference>
<keyword evidence="17" id="KW-1185">Reference proteome</keyword>
<feature type="domain" description="PAC" evidence="15">
    <location>
        <begin position="529"/>
        <end position="581"/>
    </location>
</feature>
<reference evidence="16" key="1">
    <citation type="journal article" date="2015" name="PeerJ">
        <title>First genomic representation of candidate bacterial phylum KSB3 points to enhanced environmental sensing as a trigger of wastewater bulking.</title>
        <authorList>
            <person name="Sekiguchi Y."/>
            <person name="Ohashi A."/>
            <person name="Parks D.H."/>
            <person name="Yamauchi T."/>
            <person name="Tyson G.W."/>
            <person name="Hugenholtz P."/>
        </authorList>
    </citation>
    <scope>NUCLEOTIDE SEQUENCE [LARGE SCALE GENOMIC DNA]</scope>
</reference>
<dbReference type="PROSITE" id="PS50109">
    <property type="entry name" value="HIS_KIN"/>
    <property type="match status" value="1"/>
</dbReference>
<dbReference type="eggNOG" id="COG2205">
    <property type="taxonomic scope" value="Bacteria"/>
</dbReference>
<dbReference type="PANTHER" id="PTHR43711">
    <property type="entry name" value="TWO-COMPONENT HISTIDINE KINASE"/>
    <property type="match status" value="1"/>
</dbReference>
<dbReference type="InterPro" id="IPR035965">
    <property type="entry name" value="PAS-like_dom_sf"/>
</dbReference>
<dbReference type="InterPro" id="IPR000014">
    <property type="entry name" value="PAS"/>
</dbReference>
<keyword evidence="7" id="KW-0547">Nucleotide-binding</keyword>
<dbReference type="SMART" id="SM00086">
    <property type="entry name" value="PAC"/>
    <property type="match status" value="2"/>
</dbReference>
<keyword evidence="4" id="KW-1003">Cell membrane</keyword>
<feature type="transmembrane region" description="Helical" evidence="12">
    <location>
        <begin position="389"/>
        <end position="410"/>
    </location>
</feature>
<accession>A0A081C7S8</accession>
<feature type="domain" description="PAC" evidence="15">
    <location>
        <begin position="652"/>
        <end position="704"/>
    </location>
</feature>
<dbReference type="Gene3D" id="1.10.287.130">
    <property type="match status" value="1"/>
</dbReference>
<feature type="domain" description="PAS" evidence="14">
    <location>
        <begin position="582"/>
        <end position="627"/>
    </location>
</feature>
<evidence type="ECO:0000256" key="5">
    <source>
        <dbReference type="ARBA" id="ARBA00022553"/>
    </source>
</evidence>
<keyword evidence="9" id="KW-0067">ATP-binding</keyword>
<evidence type="ECO:0000256" key="7">
    <source>
        <dbReference type="ARBA" id="ARBA00022741"/>
    </source>
</evidence>
<dbReference type="Gene3D" id="3.30.565.10">
    <property type="entry name" value="Histidine kinase-like ATPase, C-terminal domain"/>
    <property type="match status" value="1"/>
</dbReference>
<dbReference type="InterPro" id="IPR003594">
    <property type="entry name" value="HATPase_dom"/>
</dbReference>
<dbReference type="Gene3D" id="2.60.40.2380">
    <property type="match status" value="1"/>
</dbReference>
<feature type="transmembrane region" description="Helical" evidence="12">
    <location>
        <begin position="211"/>
        <end position="232"/>
    </location>
</feature>
<dbReference type="Pfam" id="PF13426">
    <property type="entry name" value="PAS_9"/>
    <property type="match status" value="1"/>
</dbReference>
<organism evidence="16">
    <name type="scientific">Vecturithrix granuli</name>
    <dbReference type="NCBI Taxonomy" id="1499967"/>
    <lineage>
        <taxon>Bacteria</taxon>
        <taxon>Candidatus Moduliflexota</taxon>
        <taxon>Candidatus Vecturitrichia</taxon>
        <taxon>Candidatus Vecturitrichales</taxon>
        <taxon>Candidatus Vecturitrichaceae</taxon>
        <taxon>Candidatus Vecturithrix</taxon>
    </lineage>
</organism>
<dbReference type="InterPro" id="IPR036890">
    <property type="entry name" value="HATPase_C_sf"/>
</dbReference>
<dbReference type="HOGENOM" id="CLU_291995_0_0_0"/>
<evidence type="ECO:0000256" key="8">
    <source>
        <dbReference type="ARBA" id="ARBA00022777"/>
    </source>
</evidence>
<keyword evidence="8 16" id="KW-0418">Kinase</keyword>
<proteinExistence type="predicted"/>
<dbReference type="InterPro" id="IPR013656">
    <property type="entry name" value="PAS_4"/>
</dbReference>
<evidence type="ECO:0000256" key="4">
    <source>
        <dbReference type="ARBA" id="ARBA00022475"/>
    </source>
</evidence>
<dbReference type="InterPro" id="IPR001610">
    <property type="entry name" value="PAC"/>
</dbReference>
<dbReference type="STRING" id="1499967.U27_00530"/>
<dbReference type="SUPFAM" id="SSF47384">
    <property type="entry name" value="Homodimeric domain of signal transducing histidine kinase"/>
    <property type="match status" value="1"/>
</dbReference>
<evidence type="ECO:0000259" key="15">
    <source>
        <dbReference type="PROSITE" id="PS50113"/>
    </source>
</evidence>
<feature type="transmembrane region" description="Helical" evidence="12">
    <location>
        <begin position="361"/>
        <end position="383"/>
    </location>
</feature>
<evidence type="ECO:0000313" key="16">
    <source>
        <dbReference type="EMBL" id="GAK60633.1"/>
    </source>
</evidence>
<dbReference type="PRINTS" id="PR00344">
    <property type="entry name" value="BCTRLSENSOR"/>
</dbReference>
<dbReference type="InterPro" id="IPR004358">
    <property type="entry name" value="Sig_transdc_His_kin-like_C"/>
</dbReference>
<keyword evidence="10" id="KW-0902">Two-component regulatory system</keyword>
<dbReference type="SMART" id="SM00091">
    <property type="entry name" value="PAS"/>
    <property type="match status" value="2"/>
</dbReference>
<feature type="domain" description="PAS" evidence="14">
    <location>
        <begin position="459"/>
        <end position="505"/>
    </location>
</feature>
<dbReference type="GO" id="GO:0005886">
    <property type="term" value="C:plasma membrane"/>
    <property type="evidence" value="ECO:0007669"/>
    <property type="project" value="UniProtKB-SubCell"/>
</dbReference>
<evidence type="ECO:0000256" key="6">
    <source>
        <dbReference type="ARBA" id="ARBA00022679"/>
    </source>
</evidence>
<feature type="transmembrane region" description="Helical" evidence="12">
    <location>
        <begin position="273"/>
        <end position="295"/>
    </location>
</feature>
<keyword evidence="12" id="KW-0812">Transmembrane</keyword>
<keyword evidence="5" id="KW-0597">Phosphoprotein</keyword>
<dbReference type="EMBL" id="DF820474">
    <property type="protein sequence ID" value="GAK60633.1"/>
    <property type="molecule type" value="Genomic_DNA"/>
</dbReference>
<dbReference type="SMART" id="SM00388">
    <property type="entry name" value="HisKA"/>
    <property type="match status" value="1"/>
</dbReference>
<dbReference type="Pfam" id="PF07695">
    <property type="entry name" value="7TMR-DISM_7TM"/>
    <property type="match status" value="1"/>
</dbReference>
<dbReference type="AlphaFoldDB" id="A0A081C7S8"/>
<dbReference type="EC" id="2.7.13.3" evidence="3"/>
<evidence type="ECO:0000256" key="3">
    <source>
        <dbReference type="ARBA" id="ARBA00012438"/>
    </source>
</evidence>
<keyword evidence="12" id="KW-1133">Transmembrane helix</keyword>
<dbReference type="GO" id="GO:0000155">
    <property type="term" value="F:phosphorelay sensor kinase activity"/>
    <property type="evidence" value="ECO:0007669"/>
    <property type="project" value="InterPro"/>
</dbReference>
<dbReference type="PROSITE" id="PS50112">
    <property type="entry name" value="PAS"/>
    <property type="match status" value="2"/>
</dbReference>
<feature type="transmembrane region" description="Helical" evidence="12">
    <location>
        <begin position="332"/>
        <end position="349"/>
    </location>
</feature>
<dbReference type="CDD" id="cd00130">
    <property type="entry name" value="PAS"/>
    <property type="match status" value="2"/>
</dbReference>
<evidence type="ECO:0000256" key="2">
    <source>
        <dbReference type="ARBA" id="ARBA00004236"/>
    </source>
</evidence>
<evidence type="ECO:0000256" key="1">
    <source>
        <dbReference type="ARBA" id="ARBA00000085"/>
    </source>
</evidence>
<sequence length="1044" mass="117749">MNIRHFLGLNILVWGYLIIFCCGAASADVPVRAQPSAFVIGQQGQVAPGGPYSLDEMLTILPDVNGDWTLDDVTSAAFTDRFQPNETARSGLAADARAYWVRLNIDNRSEYDEAVFLQFVPAFVVDLYLRPPSGEPIHQHAGLFVPFAEWTFPLSDFRYPLFSVTIPKLTTQTLYARLAIEPRWLNAAERQITATIRLSKTVLRDVANFRYVLGVMVGLFLGLGLYLFVVFLSVRDRAYLYFSIYVLLYSLLDIVGYGIALEWLWPGAPRWNAFSLLLLMLLIAPPFISFSQLYLQTQTVMPRLHRLLTLIKWSYLVPFGVVLIAPGRGDDLIQIWFIVASLILLSIAVKSWRQGFQPARIYLSANLALLLSILLYNLTPILGFSGSLFLGYCVDLGVLIQIILSAIGLAQRITIMRQEKDRTQTTLLQLAQEHTRLIQEQNRLLEQEVAERTYALQESEERFRALAENSLDTIMRFDREYRHLYVNPVVETLTGLPVNAFPGKTHAELGFPTRLVALWEESIDSVFTSGQPHRIEFELPTHIWLDWLLIPERAPDGTVRTVLASARDITEYKHAVEALRESEERFRNMFERHSAVMLLVNPETGRIITANQAAVNYYGYSAEAFQGMPITQINHLPFENIHAAMQVATHTQQNYFQFQHHLADGTVREVEVYSTPIPFQGQQMLFSIIHDITERKRVEEALLQAKEAAEFANLSKTNFLRSVSHELRTPLNHILGFARILESQTSGALNPRQAKYIATILASSDHLLKLIEDILMLSQLDFEKTDVYLSDIPLKRLLENSVKTIREKDLKQALTLTIKLPPELETATIKADQRKLMQVLFQLLTNAVKFTPDGGAIVVDAECNGEDIVIRVTDTGIGIAPEDQEHIFAPFYQVRSGLANKTPGTGLGLPIARRLVELHGGKLWVSSTGPGAGSCFSFSVPQGVASQMENAYQRFDDSSIVFQDAEALSATSAEVEITPPPRADLEALHEMAILGKVFEIQEHLQRLEVQDARYKLFARKVWVLAKAFEVQQIATMVKSYLDQL</sequence>
<evidence type="ECO:0000256" key="11">
    <source>
        <dbReference type="ARBA" id="ARBA00023136"/>
    </source>
</evidence>
<feature type="domain" description="Histidine kinase" evidence="13">
    <location>
        <begin position="722"/>
        <end position="944"/>
    </location>
</feature>
<dbReference type="InterPro" id="IPR005467">
    <property type="entry name" value="His_kinase_dom"/>
</dbReference>
<dbReference type="Pfam" id="PF02518">
    <property type="entry name" value="HATPase_c"/>
    <property type="match status" value="1"/>
</dbReference>
<feature type="transmembrane region" description="Helical" evidence="12">
    <location>
        <begin position="239"/>
        <end position="261"/>
    </location>
</feature>
<dbReference type="NCBIfam" id="TIGR00229">
    <property type="entry name" value="sensory_box"/>
    <property type="match status" value="2"/>
</dbReference>
<dbReference type="InterPro" id="IPR011623">
    <property type="entry name" value="7TMR_DISM_rcpt_extracell_dom1"/>
</dbReference>
<evidence type="ECO:0000259" key="14">
    <source>
        <dbReference type="PROSITE" id="PS50112"/>
    </source>
</evidence>
<name>A0A081C7S8_VECG1</name>
<dbReference type="Pfam" id="PF07696">
    <property type="entry name" value="7TMR-DISMED2"/>
    <property type="match status" value="1"/>
</dbReference>
<dbReference type="SUPFAM" id="SSF55874">
    <property type="entry name" value="ATPase domain of HSP90 chaperone/DNA topoisomerase II/histidine kinase"/>
    <property type="match status" value="1"/>
</dbReference>
<gene>
    <name evidence="16" type="ORF">U27_00530</name>
</gene>
<keyword evidence="6" id="KW-0808">Transferase</keyword>
<dbReference type="SUPFAM" id="SSF55785">
    <property type="entry name" value="PYP-like sensor domain (PAS domain)"/>
    <property type="match status" value="2"/>
</dbReference>
<dbReference type="FunFam" id="3.30.565.10:FF:000023">
    <property type="entry name" value="PAS domain-containing sensor histidine kinase"/>
    <property type="match status" value="1"/>
</dbReference>
<evidence type="ECO:0000256" key="10">
    <source>
        <dbReference type="ARBA" id="ARBA00023012"/>
    </source>
</evidence>
<dbReference type="PROSITE" id="PS50113">
    <property type="entry name" value="PAC"/>
    <property type="match status" value="2"/>
</dbReference>
<comment type="catalytic activity">
    <reaction evidence="1">
        <text>ATP + protein L-histidine = ADP + protein N-phospho-L-histidine.</text>
        <dbReference type="EC" id="2.7.13.3"/>
    </reaction>
</comment>
<dbReference type="InterPro" id="IPR000700">
    <property type="entry name" value="PAS-assoc_C"/>
</dbReference>
<dbReference type="GO" id="GO:0005524">
    <property type="term" value="F:ATP binding"/>
    <property type="evidence" value="ECO:0007669"/>
    <property type="project" value="UniProtKB-KW"/>
</dbReference>
<dbReference type="CDD" id="cd00082">
    <property type="entry name" value="HisKA"/>
    <property type="match status" value="1"/>
</dbReference>
<dbReference type="Pfam" id="PF08448">
    <property type="entry name" value="PAS_4"/>
    <property type="match status" value="1"/>
</dbReference>
<evidence type="ECO:0000256" key="9">
    <source>
        <dbReference type="ARBA" id="ARBA00022840"/>
    </source>
</evidence>
<dbReference type="PANTHER" id="PTHR43711:SF31">
    <property type="entry name" value="HISTIDINE KINASE"/>
    <property type="match status" value="1"/>
</dbReference>
<dbReference type="InterPro" id="IPR011622">
    <property type="entry name" value="7TMR_DISM_rcpt_extracell_dom2"/>
</dbReference>
<evidence type="ECO:0000313" key="17">
    <source>
        <dbReference type="Proteomes" id="UP000030661"/>
    </source>
</evidence>
<keyword evidence="11 12" id="KW-0472">Membrane</keyword>
<evidence type="ECO:0000256" key="12">
    <source>
        <dbReference type="SAM" id="Phobius"/>
    </source>
</evidence>
<dbReference type="InterPro" id="IPR050736">
    <property type="entry name" value="Sensor_HK_Regulatory"/>
</dbReference>
<dbReference type="CDD" id="cd16922">
    <property type="entry name" value="HATPase_EvgS-ArcB-TorS-like"/>
    <property type="match status" value="1"/>
</dbReference>
<comment type="subcellular location">
    <subcellularLocation>
        <location evidence="2">Cell membrane</location>
    </subcellularLocation>
</comment>
<protein>
    <recommendedName>
        <fullName evidence="3">histidine kinase</fullName>
        <ecNumber evidence="3">2.7.13.3</ecNumber>
    </recommendedName>
</protein>
<dbReference type="Gene3D" id="3.30.450.20">
    <property type="entry name" value="PAS domain"/>
    <property type="match status" value="2"/>
</dbReference>
<evidence type="ECO:0000259" key="13">
    <source>
        <dbReference type="PROSITE" id="PS50109"/>
    </source>
</evidence>
<dbReference type="SMART" id="SM00387">
    <property type="entry name" value="HATPase_c"/>
    <property type="match status" value="1"/>
</dbReference>
<feature type="transmembrane region" description="Helical" evidence="12">
    <location>
        <begin position="307"/>
        <end position="326"/>
    </location>
</feature>
<dbReference type="InterPro" id="IPR003661">
    <property type="entry name" value="HisK_dim/P_dom"/>
</dbReference>